<proteinExistence type="predicted"/>
<accession>A0A9P3LJY9</accession>
<organism evidence="6 7">
    <name type="scientific">Phanerochaete sordida</name>
    <dbReference type="NCBI Taxonomy" id="48140"/>
    <lineage>
        <taxon>Eukaryota</taxon>
        <taxon>Fungi</taxon>
        <taxon>Dikarya</taxon>
        <taxon>Basidiomycota</taxon>
        <taxon>Agaricomycotina</taxon>
        <taxon>Agaricomycetes</taxon>
        <taxon>Polyporales</taxon>
        <taxon>Phanerochaetaceae</taxon>
        <taxon>Phanerochaete</taxon>
    </lineage>
</organism>
<reference evidence="6 7" key="1">
    <citation type="submission" date="2021-08" db="EMBL/GenBank/DDBJ databases">
        <title>Draft Genome Sequence of Phanerochaete sordida strain YK-624.</title>
        <authorList>
            <person name="Mori T."/>
            <person name="Dohra H."/>
            <person name="Suzuki T."/>
            <person name="Kawagishi H."/>
            <person name="Hirai H."/>
        </authorList>
    </citation>
    <scope>NUCLEOTIDE SEQUENCE [LARGE SCALE GENOMIC DNA]</scope>
    <source>
        <strain evidence="6 7">YK-624</strain>
    </source>
</reference>
<keyword evidence="3" id="KW-0862">Zinc</keyword>
<dbReference type="Pfam" id="PF01753">
    <property type="entry name" value="zf-MYND"/>
    <property type="match status" value="1"/>
</dbReference>
<dbReference type="OrthoDB" id="3149405at2759"/>
<keyword evidence="7" id="KW-1185">Reference proteome</keyword>
<dbReference type="Proteomes" id="UP000703269">
    <property type="component" value="Unassembled WGS sequence"/>
</dbReference>
<dbReference type="Gene3D" id="6.10.140.2220">
    <property type="match status" value="1"/>
</dbReference>
<dbReference type="GO" id="GO:0008270">
    <property type="term" value="F:zinc ion binding"/>
    <property type="evidence" value="ECO:0007669"/>
    <property type="project" value="UniProtKB-KW"/>
</dbReference>
<evidence type="ECO:0000313" key="7">
    <source>
        <dbReference type="Proteomes" id="UP000703269"/>
    </source>
</evidence>
<evidence type="ECO:0000256" key="1">
    <source>
        <dbReference type="ARBA" id="ARBA00022723"/>
    </source>
</evidence>
<keyword evidence="1" id="KW-0479">Metal-binding</keyword>
<dbReference type="PROSITE" id="PS50865">
    <property type="entry name" value="ZF_MYND_2"/>
    <property type="match status" value="1"/>
</dbReference>
<sequence length="520" mass="58282">MPLFSWSHPRPDIRISRRAWEDSWDADFKRNYEPPTRVPERGAISDMQPRSAIMLNNMDGAITFSQRQEKDVLMTQVQFVRHIDGKWKKFEEEWKRASDERRMACIEEGVYRFVVAIPGDVMEMQGRWCPESSVHYLASKSGQTYLDLASSLMLPISAILTGSATPILPSHPAIDRLASLSPDQLATPGYQTLVRIYMVGRASLLTTIVKNIFLLFNGKEKGVTQVAGIASRTRLSLRETTASLGPEERKAVRTHFKEGMENMTGPALGHTCAFCMYTGEKGEPGETKKFSRCSTCHKIGRSVIYCSKECQTRDWKDGTPYPHKLVCGKLLSEQDILALPRTGSDRSAADVIPDAAPSFCRSPALNQQIDFLSKDIFVDYMVFVPDPTVLGGRKPVGVIFHLNLKPLFFLHRSRAFRNGDRFAIQIVYTLLLASYRGMPDLCGVRDIPSLVHAQLEEEFQVSISDEVVPPDVIHQISANATAEELALIDSMLSKAIEPHDLQSAKQELRELSTTPYLISA</sequence>
<comment type="caution">
    <text evidence="6">The sequence shown here is derived from an EMBL/GenBank/DDBJ whole genome shotgun (WGS) entry which is preliminary data.</text>
</comment>
<evidence type="ECO:0000256" key="4">
    <source>
        <dbReference type="PROSITE-ProRule" id="PRU00134"/>
    </source>
</evidence>
<keyword evidence="2 4" id="KW-0863">Zinc-finger</keyword>
<gene>
    <name evidence="6" type="ORF">PsYK624_140620</name>
</gene>
<evidence type="ECO:0000313" key="6">
    <source>
        <dbReference type="EMBL" id="GJE97840.1"/>
    </source>
</evidence>
<dbReference type="EMBL" id="BPQB01000077">
    <property type="protein sequence ID" value="GJE97840.1"/>
    <property type="molecule type" value="Genomic_DNA"/>
</dbReference>
<dbReference type="SUPFAM" id="SSF144232">
    <property type="entry name" value="HIT/MYND zinc finger-like"/>
    <property type="match status" value="1"/>
</dbReference>
<dbReference type="AlphaFoldDB" id="A0A9P3LJY9"/>
<evidence type="ECO:0000256" key="2">
    <source>
        <dbReference type="ARBA" id="ARBA00022771"/>
    </source>
</evidence>
<evidence type="ECO:0000256" key="3">
    <source>
        <dbReference type="ARBA" id="ARBA00022833"/>
    </source>
</evidence>
<feature type="domain" description="MYND-type" evidence="5">
    <location>
        <begin position="272"/>
        <end position="327"/>
    </location>
</feature>
<name>A0A9P3LJY9_9APHY</name>
<evidence type="ECO:0000259" key="5">
    <source>
        <dbReference type="PROSITE" id="PS50865"/>
    </source>
</evidence>
<dbReference type="InterPro" id="IPR002893">
    <property type="entry name" value="Znf_MYND"/>
</dbReference>
<protein>
    <submittedName>
        <fullName evidence="6">Zinc finger MYND domain-containing protein</fullName>
    </submittedName>
</protein>